<evidence type="ECO:0000313" key="1">
    <source>
        <dbReference type="EMBL" id="KFV47791.1"/>
    </source>
</evidence>
<proteinExistence type="predicted"/>
<evidence type="ECO:0000313" key="2">
    <source>
        <dbReference type="Proteomes" id="UP000054313"/>
    </source>
</evidence>
<dbReference type="Proteomes" id="UP000054313">
    <property type="component" value="Unassembled WGS sequence"/>
</dbReference>
<accession>A0A093F0N0</accession>
<dbReference type="AlphaFoldDB" id="A0A093F0N0"/>
<reference evidence="1 2" key="1">
    <citation type="submission" date="2014-04" db="EMBL/GenBank/DDBJ databases">
        <title>Genome evolution of avian class.</title>
        <authorList>
            <person name="Zhang G."/>
            <person name="Li C."/>
        </authorList>
    </citation>
    <scope>NUCLEOTIDE SEQUENCE [LARGE SCALE GENOMIC DNA]</scope>
    <source>
        <strain evidence="1">BGI_N328</strain>
    </source>
</reference>
<keyword evidence="2" id="KW-1185">Reference proteome</keyword>
<gene>
    <name evidence="1" type="ORF">N328_09588</name>
</gene>
<name>A0A093F0N0_GAVST</name>
<dbReference type="EMBL" id="KK614346">
    <property type="protein sequence ID" value="KFV47791.1"/>
    <property type="molecule type" value="Genomic_DNA"/>
</dbReference>
<feature type="non-terminal residue" evidence="1">
    <location>
        <position position="174"/>
    </location>
</feature>
<protein>
    <submittedName>
        <fullName evidence="1">Uncharacterized protein</fullName>
    </submittedName>
</protein>
<organism evidence="1 2">
    <name type="scientific">Gavia stellata</name>
    <name type="common">Red-throated diver</name>
    <name type="synonym">Colymbus stellatus</name>
    <dbReference type="NCBI Taxonomy" id="37040"/>
    <lineage>
        <taxon>Eukaryota</taxon>
        <taxon>Metazoa</taxon>
        <taxon>Chordata</taxon>
        <taxon>Craniata</taxon>
        <taxon>Vertebrata</taxon>
        <taxon>Euteleostomi</taxon>
        <taxon>Archelosauria</taxon>
        <taxon>Archosauria</taxon>
        <taxon>Dinosauria</taxon>
        <taxon>Saurischia</taxon>
        <taxon>Theropoda</taxon>
        <taxon>Coelurosauria</taxon>
        <taxon>Aves</taxon>
        <taxon>Neognathae</taxon>
        <taxon>Neoaves</taxon>
        <taxon>Aequornithes</taxon>
        <taxon>Gaviiformes</taxon>
        <taxon>Gaviidae</taxon>
        <taxon>Gavia</taxon>
    </lineage>
</organism>
<sequence length="174" mass="19003">MAGPRRSRCNCIRGAFSILSSSGVKRRQRCAFFHTKFLDVCCGCSEDGSLPANCSMNFTSGKHQKGIKPLLMHNMPEAVNVGDVSHLEDPQLLLTPGNSVLPVTDSHSDIFMELENDFQTPVEIIGKDIAAFPSKFVESYELSQKSRTTAESECPSPMEIEPSGSVGFLENSIT</sequence>